<dbReference type="CDD" id="cd03401">
    <property type="entry name" value="SPFH_prohibitin"/>
    <property type="match status" value="1"/>
</dbReference>
<evidence type="ECO:0000259" key="3">
    <source>
        <dbReference type="SMART" id="SM00244"/>
    </source>
</evidence>
<feature type="transmembrane region" description="Helical" evidence="2">
    <location>
        <begin position="28"/>
        <end position="49"/>
    </location>
</feature>
<organism evidence="4 5">
    <name type="scientific">Archaeoglobus sulfaticallidus PM70-1</name>
    <dbReference type="NCBI Taxonomy" id="387631"/>
    <lineage>
        <taxon>Archaea</taxon>
        <taxon>Methanobacteriati</taxon>
        <taxon>Methanobacteriota</taxon>
        <taxon>Archaeoglobi</taxon>
        <taxon>Archaeoglobales</taxon>
        <taxon>Archaeoglobaceae</taxon>
        <taxon>Archaeoglobus</taxon>
    </lineage>
</organism>
<dbReference type="GO" id="GO:0016020">
    <property type="term" value="C:membrane"/>
    <property type="evidence" value="ECO:0007669"/>
    <property type="project" value="InterPro"/>
</dbReference>
<dbReference type="AlphaFoldDB" id="N0BL16"/>
<keyword evidence="5" id="KW-1185">Reference proteome</keyword>
<keyword evidence="1" id="KW-0175">Coiled coil</keyword>
<dbReference type="HOGENOM" id="CLU_047969_4_1_2"/>
<dbReference type="InterPro" id="IPR036013">
    <property type="entry name" value="Band_7/SPFH_dom_sf"/>
</dbReference>
<dbReference type="KEGG" id="ast:Asulf_01235"/>
<feature type="coiled-coil region" evidence="1">
    <location>
        <begin position="209"/>
        <end position="236"/>
    </location>
</feature>
<dbReference type="eggNOG" id="arCOG01915">
    <property type="taxonomic scope" value="Archaea"/>
</dbReference>
<dbReference type="PANTHER" id="PTHR23222:SF0">
    <property type="entry name" value="PROHIBITIN 1"/>
    <property type="match status" value="1"/>
</dbReference>
<dbReference type="STRING" id="387631.Asulf_01235"/>
<evidence type="ECO:0000256" key="1">
    <source>
        <dbReference type="SAM" id="Coils"/>
    </source>
</evidence>
<name>N0BL16_9EURY</name>
<sequence length="287" mass="32468">MPVGDWKFNWDSEESAISKGGGKLKAGLGILVLLLFIGAAVALSSVVVIDSTEVGVVKELGVVKDEELTEGLHIVKPFITEVIRMPIYEKTLEMVGERHIKALTSEGLPVYFDMAVQYKINPTKASDVYKSLKNYEVWMESRIRAHARDMVAQYKAEDLYTEGRTKIQGDFEKKLSEEFEPYGIIITAVLIRNIDLPQSVESAIEAKIQAKQEAERMQFVIQKEELEKQRKIIEAQGIAEANKIIAESITDEYLAWYWIQNLDKHNSVIYVPIGENGIPMFKDVDKN</sequence>
<evidence type="ECO:0000313" key="4">
    <source>
        <dbReference type="EMBL" id="AGK61231.1"/>
    </source>
</evidence>
<evidence type="ECO:0000313" key="5">
    <source>
        <dbReference type="Proteomes" id="UP000013307"/>
    </source>
</evidence>
<evidence type="ECO:0000256" key="2">
    <source>
        <dbReference type="SAM" id="Phobius"/>
    </source>
</evidence>
<proteinExistence type="predicted"/>
<accession>N0BL16</accession>
<reference evidence="4 5" key="1">
    <citation type="journal article" date="2013" name="Genome Announc.">
        <title>Complete Genome Sequence of the Thermophilic and Facultatively Chemolithoautotrophic Sulfate Reducer Archaeoglobus sulfaticallidus Strain PM70-1T.</title>
        <authorList>
            <person name="Stokke R."/>
            <person name="Hocking W.P."/>
            <person name="Steinsbu B.O."/>
            <person name="Steen I.H."/>
        </authorList>
    </citation>
    <scope>NUCLEOTIDE SEQUENCE [LARGE SCALE GENOMIC DNA]</scope>
    <source>
        <strain evidence="4">PM70-1</strain>
    </source>
</reference>
<dbReference type="EMBL" id="CP005290">
    <property type="protein sequence ID" value="AGK61231.1"/>
    <property type="molecule type" value="Genomic_DNA"/>
</dbReference>
<dbReference type="SMART" id="SM00244">
    <property type="entry name" value="PHB"/>
    <property type="match status" value="1"/>
</dbReference>
<feature type="domain" description="Band 7" evidence="3">
    <location>
        <begin position="44"/>
        <end position="208"/>
    </location>
</feature>
<dbReference type="Proteomes" id="UP000013307">
    <property type="component" value="Chromosome"/>
</dbReference>
<gene>
    <name evidence="4" type="ORF">Asulf_01235</name>
</gene>
<dbReference type="PANTHER" id="PTHR23222">
    <property type="entry name" value="PROHIBITIN"/>
    <property type="match status" value="1"/>
</dbReference>
<protein>
    <submittedName>
        <fullName evidence="4">SPFH domain, Band 7 family protein</fullName>
    </submittedName>
</protein>
<dbReference type="InterPro" id="IPR001107">
    <property type="entry name" value="Band_7"/>
</dbReference>
<keyword evidence="2" id="KW-0472">Membrane</keyword>
<dbReference type="Pfam" id="PF01145">
    <property type="entry name" value="Band_7"/>
    <property type="match status" value="1"/>
</dbReference>
<keyword evidence="2" id="KW-1133">Transmembrane helix</keyword>
<dbReference type="Gene3D" id="3.30.479.30">
    <property type="entry name" value="Band 7 domain"/>
    <property type="match status" value="1"/>
</dbReference>
<dbReference type="SUPFAM" id="SSF117892">
    <property type="entry name" value="Band 7/SPFH domain"/>
    <property type="match status" value="1"/>
</dbReference>
<dbReference type="InterPro" id="IPR000163">
    <property type="entry name" value="Prohibitin"/>
</dbReference>
<keyword evidence="2" id="KW-0812">Transmembrane</keyword>